<evidence type="ECO:0000313" key="9">
    <source>
        <dbReference type="EMBL" id="OCF53708.1"/>
    </source>
</evidence>
<feature type="region of interest" description="Disordered" evidence="7">
    <location>
        <begin position="739"/>
        <end position="762"/>
    </location>
</feature>
<evidence type="ECO:0000256" key="3">
    <source>
        <dbReference type="ARBA" id="ARBA00023015"/>
    </source>
</evidence>
<feature type="compositionally biased region" description="Acidic residues" evidence="7">
    <location>
        <begin position="64"/>
        <end position="74"/>
    </location>
</feature>
<evidence type="ECO:0000256" key="7">
    <source>
        <dbReference type="SAM" id="MobiDB-lite"/>
    </source>
</evidence>
<reference evidence="9" key="1">
    <citation type="submission" date="2013-07" db="EMBL/GenBank/DDBJ databases">
        <title>The Genome Sequence of Cryptococcus pinus CBS10737.</title>
        <authorList>
            <consortium name="The Broad Institute Genome Sequencing Platform"/>
            <person name="Cuomo C."/>
            <person name="Litvintseva A."/>
            <person name="Chen Y."/>
            <person name="Heitman J."/>
            <person name="Sun S."/>
            <person name="Springer D."/>
            <person name="Dromer F."/>
            <person name="Young S.K."/>
            <person name="Zeng Q."/>
            <person name="Gargeya S."/>
            <person name="Fitzgerald M."/>
            <person name="Abouelleil A."/>
            <person name="Alvarado L."/>
            <person name="Berlin A.M."/>
            <person name="Chapman S.B."/>
            <person name="Dewar J."/>
            <person name="Goldberg J."/>
            <person name="Griggs A."/>
            <person name="Gujja S."/>
            <person name="Hansen M."/>
            <person name="Howarth C."/>
            <person name="Imamovic A."/>
            <person name="Larimer J."/>
            <person name="McCowan C."/>
            <person name="Murphy C."/>
            <person name="Pearson M."/>
            <person name="Priest M."/>
            <person name="Roberts A."/>
            <person name="Saif S."/>
            <person name="Shea T."/>
            <person name="Sykes S."/>
            <person name="Wortman J."/>
            <person name="Nusbaum C."/>
            <person name="Birren B."/>
        </authorList>
    </citation>
    <scope>NUCLEOTIDE SEQUENCE [LARGE SCALE GENOMIC DNA]</scope>
    <source>
        <strain evidence="9">CBS 10737</strain>
    </source>
</reference>
<accession>A0A1B9IDE1</accession>
<protein>
    <recommendedName>
        <fullName evidence="8">Xylanolytic transcriptional activator regulatory domain-containing protein</fullName>
    </recommendedName>
</protein>
<dbReference type="InterPro" id="IPR007219">
    <property type="entry name" value="XnlR_reg_dom"/>
</dbReference>
<dbReference type="CDD" id="cd12148">
    <property type="entry name" value="fungal_TF_MHR"/>
    <property type="match status" value="1"/>
</dbReference>
<keyword evidence="6" id="KW-0539">Nucleus</keyword>
<feature type="region of interest" description="Disordered" evidence="7">
    <location>
        <begin position="623"/>
        <end position="651"/>
    </location>
</feature>
<dbReference type="GO" id="GO:0008270">
    <property type="term" value="F:zinc ion binding"/>
    <property type="evidence" value="ECO:0007669"/>
    <property type="project" value="InterPro"/>
</dbReference>
<gene>
    <name evidence="9" type="ORF">I206_01014</name>
    <name evidence="10" type="ORF">I206_100311</name>
</gene>
<dbReference type="SMART" id="SM00906">
    <property type="entry name" value="Fungal_trans"/>
    <property type="match status" value="1"/>
</dbReference>
<evidence type="ECO:0000256" key="1">
    <source>
        <dbReference type="ARBA" id="ARBA00022723"/>
    </source>
</evidence>
<sequence>MVCSAACMTSQEECVWTADHDGRRPAARGYVAALTARIKLLEKMLEEHGVSAGEVEILSGADDEHSESDAEEDVERWGSGTDRLRLDDTTGQLTEYGPTSVFKHLPSPSASGPLPQHSPTTDMNPNRNLFGNDAPFNSLGQTMRQNDFPEMELTYQIHEKALTAFFTYFNSWCYFVQEREFRRDMTKKEWPQSFIRHDTRTAYYSPLLHYSILSLGITLLPNNILPDRRELADRMTNRAKSLMEIEVQQPMLSTVTGLMMLGSCHSCSGRHTMGYIYAGIALRLVQALGLGINCSRWVENGSIEPATRKARDHVFYISYIQDKLWSFYVGRGVSLSMLSNETPLPNIEDEEDDLPWMAANSAEPTKSWISTTFVFTCKLFQLAEKVLNTVYSLRLNTSSDKVQNSASELNVQLEDWYGSLPPPLRITAASSRSTQSKILPGHIILLHGMYHFIVILLHRPWYIRPGQPAESREGKMSGSVKRCDQSANRILQIVSLYDKFVGLRHGPISMTQMVFTAGTIHLLGVTSNLRFREKESKKLNSSLNSVKFCIEVLEKMGDGFICSKHSAIILQKLMEEWSLLPDDTNTLDQENISTVTPSISNSNDPIKEILKDPRMIEELRKLGWAPPPDDQLQETNTSPIKSPDPFEVEKSSKELDALLRSMTNGVSSSTSHQFLDPAQNPSWTGMGMEPVLEQENESGFMNLFRTTNQESSLSNLELGLRMGVGMDWEQDMFSNLSSSHNFNPQSMTGSPFNFDNLNTSER</sequence>
<feature type="domain" description="Xylanolytic transcriptional activator regulatory" evidence="8">
    <location>
        <begin position="274"/>
        <end position="351"/>
    </location>
</feature>
<feature type="compositionally biased region" description="Polar residues" evidence="7">
    <location>
        <begin position="117"/>
        <end position="129"/>
    </location>
</feature>
<dbReference type="AlphaFoldDB" id="A0A1B9IDE1"/>
<keyword evidence="2" id="KW-0862">Zinc</keyword>
<keyword evidence="1" id="KW-0479">Metal-binding</keyword>
<dbReference type="EMBL" id="CP144519">
    <property type="protein sequence ID" value="WWC66409.1"/>
    <property type="molecule type" value="Genomic_DNA"/>
</dbReference>
<dbReference type="RefSeq" id="XP_019014927.1">
    <property type="nucleotide sequence ID" value="XM_019152789.1"/>
</dbReference>
<name>A0A1B9IDE1_9TREE</name>
<feature type="region of interest" description="Disordered" evidence="7">
    <location>
        <begin position="58"/>
        <end position="129"/>
    </location>
</feature>
<keyword evidence="11" id="KW-1185">Reference proteome</keyword>
<keyword evidence="3" id="KW-0805">Transcription regulation</keyword>
<dbReference type="Proteomes" id="UP000094020">
    <property type="component" value="Chromosome 1"/>
</dbReference>
<evidence type="ECO:0000313" key="11">
    <source>
        <dbReference type="Proteomes" id="UP000094020"/>
    </source>
</evidence>
<dbReference type="GO" id="GO:0003677">
    <property type="term" value="F:DNA binding"/>
    <property type="evidence" value="ECO:0007669"/>
    <property type="project" value="UniProtKB-KW"/>
</dbReference>
<reference evidence="10" key="2">
    <citation type="submission" date="2013-07" db="EMBL/GenBank/DDBJ databases">
        <authorList>
            <consortium name="The Broad Institute Genome Sequencing Platform"/>
            <person name="Cuomo C."/>
            <person name="Litvintseva A."/>
            <person name="Chen Y."/>
            <person name="Heitman J."/>
            <person name="Sun S."/>
            <person name="Springer D."/>
            <person name="Dromer F."/>
            <person name="Young S.K."/>
            <person name="Zeng Q."/>
            <person name="Gargeya S."/>
            <person name="Fitzgerald M."/>
            <person name="Abouelleil A."/>
            <person name="Alvarado L."/>
            <person name="Berlin A.M."/>
            <person name="Chapman S.B."/>
            <person name="Dewar J."/>
            <person name="Goldberg J."/>
            <person name="Griggs A."/>
            <person name="Gujja S."/>
            <person name="Hansen M."/>
            <person name="Howarth C."/>
            <person name="Imamovic A."/>
            <person name="Larimer J."/>
            <person name="McCowan C."/>
            <person name="Murphy C."/>
            <person name="Pearson M."/>
            <person name="Priest M."/>
            <person name="Roberts A."/>
            <person name="Saif S."/>
            <person name="Shea T."/>
            <person name="Sykes S."/>
            <person name="Wortman J."/>
            <person name="Nusbaum C."/>
            <person name="Birren B."/>
        </authorList>
    </citation>
    <scope>NUCLEOTIDE SEQUENCE</scope>
    <source>
        <strain evidence="10">CBS 10737</strain>
    </source>
</reference>
<evidence type="ECO:0000256" key="2">
    <source>
        <dbReference type="ARBA" id="ARBA00022833"/>
    </source>
</evidence>
<evidence type="ECO:0000256" key="5">
    <source>
        <dbReference type="ARBA" id="ARBA00023163"/>
    </source>
</evidence>
<reference evidence="9" key="3">
    <citation type="submission" date="2016-07" db="EMBL/GenBank/DDBJ databases">
        <title>Evolution of pathogenesis and genome organization in the Tremellales.</title>
        <authorList>
            <person name="Cuomo C."/>
            <person name="Litvintseva A."/>
            <person name="Heitman J."/>
            <person name="Chen Y."/>
            <person name="Sun S."/>
            <person name="Springer D."/>
            <person name="Dromer F."/>
            <person name="Young S."/>
            <person name="Zeng Q."/>
            <person name="Chapman S."/>
            <person name="Gujja S."/>
            <person name="Saif S."/>
            <person name="Birren B."/>
        </authorList>
    </citation>
    <scope>NUCLEOTIDE SEQUENCE</scope>
    <source>
        <strain evidence="9">CBS 10737</strain>
    </source>
</reference>
<dbReference type="InterPro" id="IPR051615">
    <property type="entry name" value="Transcr_Regulatory_Elem"/>
</dbReference>
<evidence type="ECO:0000313" key="10">
    <source>
        <dbReference type="EMBL" id="WWC66409.1"/>
    </source>
</evidence>
<proteinExistence type="predicted"/>
<dbReference type="PANTHER" id="PTHR31313:SF81">
    <property type="entry name" value="TY1 ENHANCER ACTIVATOR"/>
    <property type="match status" value="1"/>
</dbReference>
<dbReference type="Pfam" id="PF04082">
    <property type="entry name" value="Fungal_trans"/>
    <property type="match status" value="1"/>
</dbReference>
<evidence type="ECO:0000259" key="8">
    <source>
        <dbReference type="SMART" id="SM00906"/>
    </source>
</evidence>
<keyword evidence="4" id="KW-0238">DNA-binding</keyword>
<dbReference type="OrthoDB" id="2154091at2759"/>
<evidence type="ECO:0000256" key="4">
    <source>
        <dbReference type="ARBA" id="ARBA00023125"/>
    </source>
</evidence>
<dbReference type="GO" id="GO:0006351">
    <property type="term" value="P:DNA-templated transcription"/>
    <property type="evidence" value="ECO:0007669"/>
    <property type="project" value="InterPro"/>
</dbReference>
<evidence type="ECO:0000256" key="6">
    <source>
        <dbReference type="ARBA" id="ARBA00023242"/>
    </source>
</evidence>
<dbReference type="GeneID" id="30169383"/>
<organism evidence="9">
    <name type="scientific">Kwoniella pini CBS 10737</name>
    <dbReference type="NCBI Taxonomy" id="1296096"/>
    <lineage>
        <taxon>Eukaryota</taxon>
        <taxon>Fungi</taxon>
        <taxon>Dikarya</taxon>
        <taxon>Basidiomycota</taxon>
        <taxon>Agaricomycotina</taxon>
        <taxon>Tremellomycetes</taxon>
        <taxon>Tremellales</taxon>
        <taxon>Cryptococcaceae</taxon>
        <taxon>Kwoniella</taxon>
    </lineage>
</organism>
<dbReference type="KEGG" id="kpin:30169383"/>
<dbReference type="STRING" id="1296096.A0A1B9IDE1"/>
<dbReference type="PANTHER" id="PTHR31313">
    <property type="entry name" value="TY1 ENHANCER ACTIVATOR"/>
    <property type="match status" value="1"/>
</dbReference>
<reference evidence="10" key="4">
    <citation type="submission" date="2024-02" db="EMBL/GenBank/DDBJ databases">
        <title>Comparative genomics of Cryptococcus and Kwoniella reveals pathogenesis evolution and contrasting modes of karyotype evolution via chromosome fusion or intercentromeric recombination.</title>
        <authorList>
            <person name="Coelho M.A."/>
            <person name="David-Palma M."/>
            <person name="Shea T."/>
            <person name="Bowers K."/>
            <person name="McGinley-Smith S."/>
            <person name="Mohammad A.W."/>
            <person name="Gnirke A."/>
            <person name="Yurkov A.M."/>
            <person name="Nowrousian M."/>
            <person name="Sun S."/>
            <person name="Cuomo C.A."/>
            <person name="Heitman J."/>
        </authorList>
    </citation>
    <scope>NUCLEOTIDE SEQUENCE</scope>
    <source>
        <strain evidence="10">CBS 10737</strain>
    </source>
</reference>
<keyword evidence="5" id="KW-0804">Transcription</keyword>
<dbReference type="EMBL" id="KI894007">
    <property type="protein sequence ID" value="OCF53708.1"/>
    <property type="molecule type" value="Genomic_DNA"/>
</dbReference>